<keyword evidence="2" id="KW-1185">Reference proteome</keyword>
<dbReference type="AlphaFoldDB" id="A0ABD0LMJ6"/>
<reference evidence="1 2" key="1">
    <citation type="journal article" date="2023" name="Sci. Data">
        <title>Genome assembly of the Korean intertidal mud-creeper Batillaria attramentaria.</title>
        <authorList>
            <person name="Patra A.K."/>
            <person name="Ho P.T."/>
            <person name="Jun S."/>
            <person name="Lee S.J."/>
            <person name="Kim Y."/>
            <person name="Won Y.J."/>
        </authorList>
    </citation>
    <scope>NUCLEOTIDE SEQUENCE [LARGE SCALE GENOMIC DNA]</scope>
    <source>
        <strain evidence="1">Wonlab-2016</strain>
    </source>
</reference>
<dbReference type="EMBL" id="JACVVK020000035">
    <property type="protein sequence ID" value="KAK7500696.1"/>
    <property type="molecule type" value="Genomic_DNA"/>
</dbReference>
<proteinExistence type="predicted"/>
<accession>A0ABD0LMJ6</accession>
<gene>
    <name evidence="1" type="ORF">BaRGS_00007940</name>
</gene>
<protein>
    <submittedName>
        <fullName evidence="1">Uncharacterized protein</fullName>
    </submittedName>
</protein>
<comment type="caution">
    <text evidence="1">The sequence shown here is derived from an EMBL/GenBank/DDBJ whole genome shotgun (WGS) entry which is preliminary data.</text>
</comment>
<evidence type="ECO:0000313" key="2">
    <source>
        <dbReference type="Proteomes" id="UP001519460"/>
    </source>
</evidence>
<evidence type="ECO:0000313" key="1">
    <source>
        <dbReference type="EMBL" id="KAK7500696.1"/>
    </source>
</evidence>
<dbReference type="Proteomes" id="UP001519460">
    <property type="component" value="Unassembled WGS sequence"/>
</dbReference>
<name>A0ABD0LMJ6_9CAEN</name>
<organism evidence="1 2">
    <name type="scientific">Batillaria attramentaria</name>
    <dbReference type="NCBI Taxonomy" id="370345"/>
    <lineage>
        <taxon>Eukaryota</taxon>
        <taxon>Metazoa</taxon>
        <taxon>Spiralia</taxon>
        <taxon>Lophotrochozoa</taxon>
        <taxon>Mollusca</taxon>
        <taxon>Gastropoda</taxon>
        <taxon>Caenogastropoda</taxon>
        <taxon>Sorbeoconcha</taxon>
        <taxon>Cerithioidea</taxon>
        <taxon>Batillariidae</taxon>
        <taxon>Batillaria</taxon>
    </lineage>
</organism>
<sequence length="113" mass="12765">MNEIPLEASLPLIVADCIKGHEAPTEGSTGSEQRERVPFPRWAQNSAVIIETDTTIALKCGWHVQNRRCARVQWQIVFTLLSKLIVLDQDGRHLFSVVPVTRCAIFCVIPRRD</sequence>